<dbReference type="KEGG" id="azo:azo2710"/>
<accession>A1K921</accession>
<dbReference type="eggNOG" id="COG2257">
    <property type="taxonomic scope" value="Bacteria"/>
</dbReference>
<dbReference type="EMBL" id="AM406670">
    <property type="protein sequence ID" value="CAL95326.1"/>
    <property type="molecule type" value="Genomic_DNA"/>
</dbReference>
<dbReference type="PANTHER" id="PTHR30531:SF12">
    <property type="entry name" value="FLAGELLAR BIOSYNTHETIC PROTEIN FLHB"/>
    <property type="match status" value="1"/>
</dbReference>
<dbReference type="GO" id="GO:0009306">
    <property type="term" value="P:protein secretion"/>
    <property type="evidence" value="ECO:0007669"/>
    <property type="project" value="InterPro"/>
</dbReference>
<dbReference type="InterPro" id="IPR029025">
    <property type="entry name" value="T3SS_substrate_exporter_C"/>
</dbReference>
<dbReference type="Proteomes" id="UP000002588">
    <property type="component" value="Chromosome"/>
</dbReference>
<dbReference type="Gene3D" id="3.40.1690.10">
    <property type="entry name" value="secretion proteins EscU"/>
    <property type="match status" value="1"/>
</dbReference>
<dbReference type="GO" id="GO:0005886">
    <property type="term" value="C:plasma membrane"/>
    <property type="evidence" value="ECO:0007669"/>
    <property type="project" value="TreeGrafter"/>
</dbReference>
<dbReference type="InterPro" id="IPR006135">
    <property type="entry name" value="T3SS_substrate_exporter"/>
</dbReference>
<dbReference type="Pfam" id="PF01312">
    <property type="entry name" value="Bac_export_2"/>
    <property type="match status" value="1"/>
</dbReference>
<dbReference type="KEGG" id="aoa:dqs_2845"/>
<comment type="similarity">
    <text evidence="1">Belongs to the type III secretion exporter family.</text>
</comment>
<feature type="region of interest" description="Disordered" evidence="2">
    <location>
        <begin position="96"/>
        <end position="125"/>
    </location>
</feature>
<dbReference type="STRING" id="62928.azo2710"/>
<keyword evidence="3" id="KW-0969">Cilium</keyword>
<dbReference type="RefSeq" id="WP_011766436.1">
    <property type="nucleotide sequence ID" value="NC_008702.1"/>
</dbReference>
<gene>
    <name evidence="3" type="ordered locus">azo2710</name>
</gene>
<organism evidence="3 4">
    <name type="scientific">Azoarcus sp. (strain BH72)</name>
    <dbReference type="NCBI Taxonomy" id="418699"/>
    <lineage>
        <taxon>Bacteria</taxon>
        <taxon>Pseudomonadati</taxon>
        <taxon>Pseudomonadota</taxon>
        <taxon>Betaproteobacteria</taxon>
        <taxon>Rhodocyclales</taxon>
        <taxon>Zoogloeaceae</taxon>
        <taxon>Azoarcus</taxon>
    </lineage>
</organism>
<keyword evidence="4" id="KW-1185">Reference proteome</keyword>
<keyword evidence="3" id="KW-0282">Flagellum</keyword>
<proteinExistence type="inferred from homology"/>
<evidence type="ECO:0000313" key="3">
    <source>
        <dbReference type="EMBL" id="CAL95326.1"/>
    </source>
</evidence>
<evidence type="ECO:0000313" key="4">
    <source>
        <dbReference type="Proteomes" id="UP000002588"/>
    </source>
</evidence>
<dbReference type="PANTHER" id="PTHR30531">
    <property type="entry name" value="FLAGELLAR BIOSYNTHETIC PROTEIN FLHB"/>
    <property type="match status" value="1"/>
</dbReference>
<evidence type="ECO:0000256" key="1">
    <source>
        <dbReference type="ARBA" id="ARBA00010690"/>
    </source>
</evidence>
<name>A1K921_AZOSB</name>
<dbReference type="SUPFAM" id="SSF160544">
    <property type="entry name" value="EscU C-terminal domain-like"/>
    <property type="match status" value="1"/>
</dbReference>
<keyword evidence="3" id="KW-0966">Cell projection</keyword>
<reference evidence="3" key="1">
    <citation type="journal article" date="2006" name="Nat. Biotechnol.">
        <title>Complete genome of the mutualistic, N2-fixing grass endophyte Azoarcus sp. strain BH72.</title>
        <authorList>
            <person name="Krause A."/>
            <person name="Ramakumar A."/>
            <person name="Bartels D."/>
            <person name="Battistoni F."/>
            <person name="Bekel T."/>
            <person name="Boch J."/>
            <person name="Boehm M."/>
            <person name="Friedrich F."/>
            <person name="Hurek T."/>
            <person name="Krause L."/>
            <person name="Linke B."/>
            <person name="McHardy A.C."/>
            <person name="Sarkar A."/>
            <person name="Schneiker S."/>
            <person name="Syed A.A."/>
            <person name="Thauer R."/>
            <person name="Vorhoelter F.-J."/>
            <person name="Weidner S."/>
            <person name="Puehler A."/>
            <person name="Reinhold-Hurek B."/>
            <person name="Kaiser O."/>
            <person name="Goesmann A."/>
        </authorList>
    </citation>
    <scope>NUCLEOTIDE SEQUENCE [LARGE SCALE GENOMIC DNA]</scope>
    <source>
        <strain evidence="3">BH72</strain>
    </source>
</reference>
<dbReference type="AlphaFoldDB" id="A1K921"/>
<sequence length="125" mass="13239">MADDNTAEGDALPRGEAVALTYASGEAAPRVVAKGRGLIAQEIIERARDAGIYVHQSRELVALLMQVDLDSHIPPQLYVVVAELLAWLYRIESGVEAGPAPESTGSLKALIEALPESQRPPPATG</sequence>
<protein>
    <submittedName>
        <fullName evidence="3">Conserved hypothetical flagellar related protein</fullName>
    </submittedName>
</protein>
<dbReference type="OrthoDB" id="5244399at2"/>
<dbReference type="HOGENOM" id="CLU_041013_4_1_4"/>
<evidence type="ECO:0000256" key="2">
    <source>
        <dbReference type="SAM" id="MobiDB-lite"/>
    </source>
</evidence>